<dbReference type="Pfam" id="PF00646">
    <property type="entry name" value="F-box"/>
    <property type="match status" value="2"/>
</dbReference>
<dbReference type="SMART" id="SM00256">
    <property type="entry name" value="FBOX"/>
    <property type="match status" value="2"/>
</dbReference>
<evidence type="ECO:0000259" key="1">
    <source>
        <dbReference type="PROSITE" id="PS50181"/>
    </source>
</evidence>
<dbReference type="CDD" id="cd22157">
    <property type="entry name" value="F-box_AtFBW1-like"/>
    <property type="match status" value="2"/>
</dbReference>
<dbReference type="PANTHER" id="PTHR31672">
    <property type="entry name" value="BNACNNG10540D PROTEIN"/>
    <property type="match status" value="1"/>
</dbReference>
<organism evidence="2 3">
    <name type="scientific">Xanthoceras sorbifolium</name>
    <dbReference type="NCBI Taxonomy" id="99658"/>
    <lineage>
        <taxon>Eukaryota</taxon>
        <taxon>Viridiplantae</taxon>
        <taxon>Streptophyta</taxon>
        <taxon>Embryophyta</taxon>
        <taxon>Tracheophyta</taxon>
        <taxon>Spermatophyta</taxon>
        <taxon>Magnoliopsida</taxon>
        <taxon>eudicotyledons</taxon>
        <taxon>Gunneridae</taxon>
        <taxon>Pentapetalae</taxon>
        <taxon>rosids</taxon>
        <taxon>malvids</taxon>
        <taxon>Sapindales</taxon>
        <taxon>Sapindaceae</taxon>
        <taxon>Xanthoceroideae</taxon>
        <taxon>Xanthoceras</taxon>
    </lineage>
</organism>
<dbReference type="InterPro" id="IPR050796">
    <property type="entry name" value="SCF_F-box_component"/>
</dbReference>
<keyword evidence="3" id="KW-1185">Reference proteome</keyword>
<dbReference type="InterPro" id="IPR001810">
    <property type="entry name" value="F-box_dom"/>
</dbReference>
<dbReference type="Pfam" id="PF07734">
    <property type="entry name" value="FBA_1"/>
    <property type="match status" value="2"/>
</dbReference>
<dbReference type="InterPro" id="IPR017451">
    <property type="entry name" value="F-box-assoc_interact_dom"/>
</dbReference>
<reference evidence="2 3" key="1">
    <citation type="submission" date="2021-02" db="EMBL/GenBank/DDBJ databases">
        <title>Plant Genome Project.</title>
        <authorList>
            <person name="Zhang R.-G."/>
        </authorList>
    </citation>
    <scope>NUCLEOTIDE SEQUENCE [LARGE SCALE GENOMIC DNA]</scope>
    <source>
        <tissue evidence="2">Leaves</tissue>
    </source>
</reference>
<evidence type="ECO:0000313" key="2">
    <source>
        <dbReference type="EMBL" id="KAH7543790.1"/>
    </source>
</evidence>
<dbReference type="Proteomes" id="UP000827721">
    <property type="component" value="Unassembled WGS sequence"/>
</dbReference>
<feature type="domain" description="F-box" evidence="1">
    <location>
        <begin position="1"/>
        <end position="43"/>
    </location>
</feature>
<accession>A0ABQ8H0Q7</accession>
<dbReference type="Gene3D" id="1.20.1280.50">
    <property type="match status" value="2"/>
</dbReference>
<name>A0ABQ8H0Q7_9ROSI</name>
<dbReference type="SUPFAM" id="SSF81383">
    <property type="entry name" value="F-box domain"/>
    <property type="match status" value="2"/>
</dbReference>
<dbReference type="NCBIfam" id="TIGR01640">
    <property type="entry name" value="F_box_assoc_1"/>
    <property type="match status" value="2"/>
</dbReference>
<dbReference type="PANTHER" id="PTHR31672:SF13">
    <property type="entry name" value="F-BOX PROTEIN CPR30-LIKE"/>
    <property type="match status" value="1"/>
</dbReference>
<comment type="caution">
    <text evidence="2">The sequence shown here is derived from an EMBL/GenBank/DDBJ whole genome shotgun (WGS) entry which is preliminary data.</text>
</comment>
<dbReference type="PROSITE" id="PS50181">
    <property type="entry name" value="FBOX"/>
    <property type="match status" value="1"/>
</dbReference>
<gene>
    <name evidence="2" type="ORF">JRO89_XS15G0019000</name>
</gene>
<dbReference type="InterPro" id="IPR006527">
    <property type="entry name" value="F-box-assoc_dom_typ1"/>
</dbReference>
<dbReference type="EMBL" id="JAFEMO010000015">
    <property type="protein sequence ID" value="KAH7543790.1"/>
    <property type="molecule type" value="Genomic_DNA"/>
</dbReference>
<sequence>MSTLPRELVVNILSRQPVKSLCRFRCVSKPWLALITQPRFAKLHLSQTRGGRRLFLIGESLYYVDIENISINVDNANVAATKVVFPWMESEAELVCIGSYNSLLCITTDEYAELFVCNPSTRECKQIPDFDYDNASHGIGYAESTDDYKYVRIYDDAQKGIDVYSLRKDSWTNVQNDFHGCCTDQVWGATLNGAVHWMFTGNGPSVIGAFDLVEEKFKTLLLPYDNNNFRYNFGVLNNHLFLVIQKGGHHRIYHPCNELWIMKDYGVKASWTRILNLSLHNFYKPLCYLNNTETILIRNKNKLVVFCNKNDRKYLNIDAIDEDDIDEDYSFEGEFKTLKVDGVDEDYWTSVHMYVESLVSLNYKNDFTSEENASHGIDYVGQIYDDARKGIDIYSLRKDSWTNVHNDFHEAMSILPRELVVNILSKQPVKSLCRFRCVSKPLSALITHPRFAKLHLSQTRGGRRLFLIGESLYYVNIENISINADNANVAATKVVFPWMESETELVCIGSYNSLLCITTDEYADLFVCNPSTRERKQIPDFDYYDASHGIGYIESIDDYKYVRIYDDAKKGIDVYSFRKDSWTNVQNDFHGKYTTVWGVTLNGAIHWMFTGNGPSVIGAFDLVEEKFKTLPLPYDNVKSKYFNYKIGVVNDHLFLMIQKSGIRKVYGVGNQFWIMKDYGVKGSWTRSLKLSLRSSDKPLCYLNNTETLLISQYNIMKIFFNQKDPKYLNIDAFDEDDEFKGEFKTLKVDGIDGDHWTSVYTYVESLASPNYKNNFTAEGNSSSSSSILNILYYKYYFLSRAIEEHNSL</sequence>
<proteinExistence type="predicted"/>
<protein>
    <recommendedName>
        <fullName evidence="1">F-box domain-containing protein</fullName>
    </recommendedName>
</protein>
<dbReference type="InterPro" id="IPR036047">
    <property type="entry name" value="F-box-like_dom_sf"/>
</dbReference>
<evidence type="ECO:0000313" key="3">
    <source>
        <dbReference type="Proteomes" id="UP000827721"/>
    </source>
</evidence>